<reference evidence="7" key="1">
    <citation type="journal article" date="2014" name="Int. J. Syst. Evol. Microbiol.">
        <title>Complete genome sequence of Corynebacterium casei LMG S-19264T (=DSM 44701T), isolated from a smear-ripened cheese.</title>
        <authorList>
            <consortium name="US DOE Joint Genome Institute (JGI-PGF)"/>
            <person name="Walter F."/>
            <person name="Albersmeier A."/>
            <person name="Kalinowski J."/>
            <person name="Ruckert C."/>
        </authorList>
    </citation>
    <scope>NUCLEOTIDE SEQUENCE</scope>
    <source>
        <strain evidence="7">KCTC 32501</strain>
    </source>
</reference>
<sequence>MKKASLFLSGFVLLLATESIAFAAPTKATALKVVSGKEANYKCNNGQFATATHYRLSDGSLEFIKIKYKNENYTLPRLLSANGERYGEPMMLMNKKIEWWEHHGEVILTEDVNDEKGKSLTCKELNSSQ</sequence>
<evidence type="ECO:0000256" key="4">
    <source>
        <dbReference type="ARBA" id="ARBA00023288"/>
    </source>
</evidence>
<evidence type="ECO:0000256" key="2">
    <source>
        <dbReference type="ARBA" id="ARBA00023136"/>
    </source>
</evidence>
<dbReference type="Proteomes" id="UP000614287">
    <property type="component" value="Unassembled WGS sequence"/>
</dbReference>
<proteinExistence type="predicted"/>
<feature type="signal peptide" evidence="5">
    <location>
        <begin position="1"/>
        <end position="23"/>
    </location>
</feature>
<keyword evidence="8" id="KW-1185">Reference proteome</keyword>
<reference evidence="7" key="2">
    <citation type="submission" date="2020-09" db="EMBL/GenBank/DDBJ databases">
        <authorList>
            <person name="Sun Q."/>
            <person name="Kim S."/>
        </authorList>
    </citation>
    <scope>NUCLEOTIDE SEQUENCE</scope>
    <source>
        <strain evidence="7">KCTC 32501</strain>
    </source>
</reference>
<keyword evidence="4" id="KW-0449">Lipoprotein</keyword>
<dbReference type="EMBL" id="BMZG01000001">
    <property type="protein sequence ID" value="GHA64121.1"/>
    <property type="molecule type" value="Genomic_DNA"/>
</dbReference>
<keyword evidence="3" id="KW-0564">Palmitate</keyword>
<gene>
    <name evidence="7" type="ORF">GCM10009007_00560</name>
</gene>
<organism evidence="7 8">
    <name type="scientific">Formosimonas limnophila</name>
    <dbReference type="NCBI Taxonomy" id="1384487"/>
    <lineage>
        <taxon>Bacteria</taxon>
        <taxon>Pseudomonadati</taxon>
        <taxon>Pseudomonadota</taxon>
        <taxon>Betaproteobacteria</taxon>
        <taxon>Burkholderiales</taxon>
        <taxon>Burkholderiaceae</taxon>
        <taxon>Formosimonas</taxon>
    </lineage>
</organism>
<keyword evidence="1 5" id="KW-0732">Signal</keyword>
<dbReference type="RefSeq" id="WP_189490165.1">
    <property type="nucleotide sequence ID" value="NZ_BMZG01000001.1"/>
</dbReference>
<evidence type="ECO:0000256" key="5">
    <source>
        <dbReference type="SAM" id="SignalP"/>
    </source>
</evidence>
<evidence type="ECO:0000313" key="7">
    <source>
        <dbReference type="EMBL" id="GHA64121.1"/>
    </source>
</evidence>
<comment type="caution">
    <text evidence="7">The sequence shown here is derived from an EMBL/GenBank/DDBJ whole genome shotgun (WGS) entry which is preliminary data.</text>
</comment>
<dbReference type="SUPFAM" id="SSF141488">
    <property type="entry name" value="YdhA-like"/>
    <property type="match status" value="1"/>
</dbReference>
<evidence type="ECO:0000259" key="6">
    <source>
        <dbReference type="Pfam" id="PF09864"/>
    </source>
</evidence>
<dbReference type="InterPro" id="IPR018660">
    <property type="entry name" value="MliC"/>
</dbReference>
<name>A0A8J3CLK1_9BURK</name>
<dbReference type="AlphaFoldDB" id="A0A8J3CLK1"/>
<feature type="domain" description="C-type lysozyme inhibitor" evidence="6">
    <location>
        <begin position="41"/>
        <end position="114"/>
    </location>
</feature>
<evidence type="ECO:0000256" key="1">
    <source>
        <dbReference type="ARBA" id="ARBA00022729"/>
    </source>
</evidence>
<accession>A0A8J3CLK1</accession>
<evidence type="ECO:0000313" key="8">
    <source>
        <dbReference type="Proteomes" id="UP000614287"/>
    </source>
</evidence>
<dbReference type="Pfam" id="PF09864">
    <property type="entry name" value="MliC"/>
    <property type="match status" value="1"/>
</dbReference>
<keyword evidence="2" id="KW-0472">Membrane</keyword>
<feature type="chain" id="PRO_5035150419" description="C-type lysozyme inhibitor domain-containing protein" evidence="5">
    <location>
        <begin position="24"/>
        <end position="129"/>
    </location>
</feature>
<dbReference type="Gene3D" id="2.40.128.200">
    <property type="match status" value="1"/>
</dbReference>
<evidence type="ECO:0000256" key="3">
    <source>
        <dbReference type="ARBA" id="ARBA00023139"/>
    </source>
</evidence>
<protein>
    <recommendedName>
        <fullName evidence="6">C-type lysozyme inhibitor domain-containing protein</fullName>
    </recommendedName>
</protein>
<dbReference type="InterPro" id="IPR036328">
    <property type="entry name" value="MliC_sf"/>
</dbReference>